<evidence type="ECO:0000313" key="1">
    <source>
        <dbReference type="EMBL" id="RKT57336.1"/>
    </source>
</evidence>
<dbReference type="EMBL" id="RBXO01000001">
    <property type="protein sequence ID" value="RKT57336.1"/>
    <property type="molecule type" value="Genomic_DNA"/>
</dbReference>
<organism evidence="1 2">
    <name type="scientific">Saccharothrix australiensis</name>
    <dbReference type="NCBI Taxonomy" id="2072"/>
    <lineage>
        <taxon>Bacteria</taxon>
        <taxon>Bacillati</taxon>
        <taxon>Actinomycetota</taxon>
        <taxon>Actinomycetes</taxon>
        <taxon>Pseudonocardiales</taxon>
        <taxon>Pseudonocardiaceae</taxon>
        <taxon>Saccharothrix</taxon>
    </lineage>
</organism>
<protein>
    <recommendedName>
        <fullName evidence="3">Excreted virulence factor EspC (Type VII ESX diderm)</fullName>
    </recommendedName>
</protein>
<accession>A0A495W6K8</accession>
<name>A0A495W6K8_9PSEU</name>
<evidence type="ECO:0008006" key="3">
    <source>
        <dbReference type="Google" id="ProtNLM"/>
    </source>
</evidence>
<gene>
    <name evidence="1" type="ORF">C8E97_6055</name>
</gene>
<keyword evidence="2" id="KW-1185">Reference proteome</keyword>
<comment type="caution">
    <text evidence="1">The sequence shown here is derived from an EMBL/GenBank/DDBJ whole genome shotgun (WGS) entry which is preliminary data.</text>
</comment>
<evidence type="ECO:0000313" key="2">
    <source>
        <dbReference type="Proteomes" id="UP000282084"/>
    </source>
</evidence>
<proteinExistence type="predicted"/>
<dbReference type="OrthoDB" id="3699236at2"/>
<dbReference type="AlphaFoldDB" id="A0A495W6K8"/>
<dbReference type="Proteomes" id="UP000282084">
    <property type="component" value="Unassembled WGS sequence"/>
</dbReference>
<sequence>MAAGGLAGGVSGMSTAVERFQAATAAGFTISRDGGAALIAAIDDMLQGTEEALAGAHFLSRQPPLGTTPAAEVYKPFLASIAADSDQGFIPAVLKLQDDLTRLRANVAEAMGLYWSTDEDRAHGLDAIGGTTHSA</sequence>
<reference evidence="1 2" key="1">
    <citation type="submission" date="2018-10" db="EMBL/GenBank/DDBJ databases">
        <title>Sequencing the genomes of 1000 actinobacteria strains.</title>
        <authorList>
            <person name="Klenk H.-P."/>
        </authorList>
    </citation>
    <scope>NUCLEOTIDE SEQUENCE [LARGE SCALE GENOMIC DNA]</scope>
    <source>
        <strain evidence="1 2">DSM 43800</strain>
    </source>
</reference>
<dbReference type="RefSeq" id="WP_147455273.1">
    <property type="nucleotide sequence ID" value="NZ_RBXO01000001.1"/>
</dbReference>